<sequence length="284" mass="33598">MKNDIAIIILAHHNPEQLSLLINHLKTSFTVYVQIDKKSKINISELPKDINVNYYKDIEVYWGDFSLVKNMHDVLLKAYLNKHSHYLFISGDDLPIKSNQNIINFLNKNKNSIYMYANPLPIATWGFNQGFDRLDRYWYMKIKSRNLVKALNRILLYTQRILLIKRKRFPVNYFAGSQWINLTNESVQIIFEFLEKNPQYLKKLKHSRATDEIWVQTIIMNSSLKSQVVNTDLRYIDWETGPEFPRVLNELDEEKLLSASALFARKFNYSKNKAFIKSLLKNLK</sequence>
<keyword evidence="13" id="KW-0325">Glycoprotein</keyword>
<organism evidence="15 16">
    <name type="scientific">Mariniflexile litorale</name>
    <dbReference type="NCBI Taxonomy" id="3045158"/>
    <lineage>
        <taxon>Bacteria</taxon>
        <taxon>Pseudomonadati</taxon>
        <taxon>Bacteroidota</taxon>
        <taxon>Flavobacteriia</taxon>
        <taxon>Flavobacteriales</taxon>
        <taxon>Flavobacteriaceae</taxon>
        <taxon>Mariniflexile</taxon>
    </lineage>
</organism>
<evidence type="ECO:0000313" key="15">
    <source>
        <dbReference type="EMBL" id="XBL13977.1"/>
    </source>
</evidence>
<evidence type="ECO:0000256" key="11">
    <source>
        <dbReference type="ARBA" id="ARBA00023136"/>
    </source>
</evidence>
<dbReference type="InterPro" id="IPR003406">
    <property type="entry name" value="Glyco_trans_14"/>
</dbReference>
<dbReference type="GO" id="GO:0050650">
    <property type="term" value="P:chondroitin sulfate proteoglycan biosynthetic process"/>
    <property type="evidence" value="ECO:0007669"/>
    <property type="project" value="TreeGrafter"/>
</dbReference>
<evidence type="ECO:0000313" key="16">
    <source>
        <dbReference type="Proteomes" id="UP001224325"/>
    </source>
</evidence>
<evidence type="ECO:0000256" key="7">
    <source>
        <dbReference type="ARBA" id="ARBA00022824"/>
    </source>
</evidence>
<protein>
    <recommendedName>
        <fullName evidence="14">Peptide O-xylosyltransferase</fullName>
    </recommendedName>
</protein>
<dbReference type="Pfam" id="PF02485">
    <property type="entry name" value="Branch"/>
    <property type="match status" value="1"/>
</dbReference>
<dbReference type="InterPro" id="IPR043538">
    <property type="entry name" value="XYLT"/>
</dbReference>
<keyword evidence="5" id="KW-0812">Transmembrane</keyword>
<accession>A0AAU7ECU2</accession>
<dbReference type="GO" id="GO:0046872">
    <property type="term" value="F:metal ion binding"/>
    <property type="evidence" value="ECO:0007669"/>
    <property type="project" value="UniProtKB-KW"/>
</dbReference>
<proteinExistence type="predicted"/>
<evidence type="ECO:0000256" key="1">
    <source>
        <dbReference type="ARBA" id="ARBA00004323"/>
    </source>
</evidence>
<dbReference type="Proteomes" id="UP001224325">
    <property type="component" value="Chromosome"/>
</dbReference>
<evidence type="ECO:0000256" key="5">
    <source>
        <dbReference type="ARBA" id="ARBA00022692"/>
    </source>
</evidence>
<dbReference type="PANTHER" id="PTHR46025:SF3">
    <property type="entry name" value="XYLOSYLTRANSFERASE OXT"/>
    <property type="match status" value="1"/>
</dbReference>
<keyword evidence="16" id="KW-1185">Reference proteome</keyword>
<keyword evidence="10" id="KW-0333">Golgi apparatus</keyword>
<keyword evidence="3" id="KW-0328">Glycosyltransferase</keyword>
<keyword evidence="8" id="KW-0735">Signal-anchor</keyword>
<dbReference type="KEGG" id="mlil:QLS71_016855"/>
<evidence type="ECO:0000256" key="6">
    <source>
        <dbReference type="ARBA" id="ARBA00022723"/>
    </source>
</evidence>
<dbReference type="GO" id="GO:0030158">
    <property type="term" value="F:protein xylosyltransferase activity"/>
    <property type="evidence" value="ECO:0007669"/>
    <property type="project" value="InterPro"/>
</dbReference>
<name>A0AAU7ECU2_9FLAO</name>
<reference evidence="15" key="1">
    <citation type="submission" date="2024-04" db="EMBL/GenBank/DDBJ databases">
        <title>Mariniflexile litorale, isolated from the shallow sediments of the Sea of Japan.</title>
        <authorList>
            <person name="Romanenko L."/>
            <person name="Isaeva M."/>
        </authorList>
    </citation>
    <scope>NUCLEOTIDE SEQUENCE [LARGE SCALE GENOMIC DNA]</scope>
    <source>
        <strain evidence="15">KMM 9835</strain>
    </source>
</reference>
<dbReference type="AlphaFoldDB" id="A0AAU7ECU2"/>
<comment type="subcellular location">
    <subcellularLocation>
        <location evidence="2">Endoplasmic reticulum membrane</location>
        <topology evidence="2">Single-pass type II membrane protein</topology>
    </subcellularLocation>
    <subcellularLocation>
        <location evidence="1">Golgi apparatus membrane</location>
        <topology evidence="1">Single-pass type II membrane protein</topology>
    </subcellularLocation>
</comment>
<dbReference type="RefSeq" id="WP_308991953.1">
    <property type="nucleotide sequence ID" value="NZ_CP155618.1"/>
</dbReference>
<keyword evidence="4" id="KW-0808">Transferase</keyword>
<keyword evidence="7" id="KW-0256">Endoplasmic reticulum</keyword>
<dbReference type="EMBL" id="CP155618">
    <property type="protein sequence ID" value="XBL13977.1"/>
    <property type="molecule type" value="Genomic_DNA"/>
</dbReference>
<evidence type="ECO:0000256" key="12">
    <source>
        <dbReference type="ARBA" id="ARBA00023157"/>
    </source>
</evidence>
<dbReference type="GO" id="GO:0016020">
    <property type="term" value="C:membrane"/>
    <property type="evidence" value="ECO:0007669"/>
    <property type="project" value="InterPro"/>
</dbReference>
<gene>
    <name evidence="15" type="ORF">QLS71_016855</name>
</gene>
<evidence type="ECO:0000256" key="2">
    <source>
        <dbReference type="ARBA" id="ARBA00004648"/>
    </source>
</evidence>
<keyword evidence="9" id="KW-1133">Transmembrane helix</keyword>
<keyword evidence="12" id="KW-1015">Disulfide bond</keyword>
<dbReference type="PANTHER" id="PTHR46025">
    <property type="entry name" value="XYLOSYLTRANSFERASE OXT"/>
    <property type="match status" value="1"/>
</dbReference>
<dbReference type="GO" id="GO:0015012">
    <property type="term" value="P:heparan sulfate proteoglycan biosynthetic process"/>
    <property type="evidence" value="ECO:0007669"/>
    <property type="project" value="TreeGrafter"/>
</dbReference>
<evidence type="ECO:0000256" key="8">
    <source>
        <dbReference type="ARBA" id="ARBA00022968"/>
    </source>
</evidence>
<keyword evidence="6" id="KW-0479">Metal-binding</keyword>
<evidence type="ECO:0000256" key="13">
    <source>
        <dbReference type="ARBA" id="ARBA00023180"/>
    </source>
</evidence>
<evidence type="ECO:0000256" key="4">
    <source>
        <dbReference type="ARBA" id="ARBA00022679"/>
    </source>
</evidence>
<evidence type="ECO:0000256" key="3">
    <source>
        <dbReference type="ARBA" id="ARBA00022676"/>
    </source>
</evidence>
<evidence type="ECO:0000256" key="9">
    <source>
        <dbReference type="ARBA" id="ARBA00022989"/>
    </source>
</evidence>
<evidence type="ECO:0000256" key="14">
    <source>
        <dbReference type="ARBA" id="ARBA00042865"/>
    </source>
</evidence>
<keyword evidence="11" id="KW-0472">Membrane</keyword>
<evidence type="ECO:0000256" key="10">
    <source>
        <dbReference type="ARBA" id="ARBA00023034"/>
    </source>
</evidence>